<evidence type="ECO:0000313" key="10">
    <source>
        <dbReference type="WBParaSite" id="HPBE_0001517201-mRNA-1"/>
    </source>
</evidence>
<dbReference type="Pfam" id="PF00520">
    <property type="entry name" value="Ion_trans"/>
    <property type="match status" value="1"/>
</dbReference>
<accession>A0A3P8E458</accession>
<evidence type="ECO:0000256" key="2">
    <source>
        <dbReference type="ARBA" id="ARBA00022692"/>
    </source>
</evidence>
<feature type="compositionally biased region" description="Basic residues" evidence="5">
    <location>
        <begin position="86"/>
        <end position="95"/>
    </location>
</feature>
<feature type="domain" description="Ion transport" evidence="7">
    <location>
        <begin position="130"/>
        <end position="341"/>
    </location>
</feature>
<dbReference type="PANTHER" id="PTHR13800">
    <property type="entry name" value="TRANSIENT RECEPTOR POTENTIAL CATION CHANNEL, SUBFAMILY M, MEMBER 6"/>
    <property type="match status" value="1"/>
</dbReference>
<dbReference type="PANTHER" id="PTHR13800:SF10">
    <property type="entry name" value="GTL-1"/>
    <property type="match status" value="1"/>
</dbReference>
<comment type="subcellular location">
    <subcellularLocation>
        <location evidence="1">Membrane</location>
        <topology evidence="1">Multi-pass membrane protein</topology>
    </subcellularLocation>
</comment>
<protein>
    <submittedName>
        <fullName evidence="10">Ion_trans domain-containing protein</fullName>
    </submittedName>
</protein>
<dbReference type="OrthoDB" id="301415at2759"/>
<dbReference type="InterPro" id="IPR005821">
    <property type="entry name" value="Ion_trans_dom"/>
</dbReference>
<dbReference type="EMBL" id="UZAH01028725">
    <property type="protein sequence ID" value="VDP01976.1"/>
    <property type="molecule type" value="Genomic_DNA"/>
</dbReference>
<dbReference type="InterPro" id="IPR050927">
    <property type="entry name" value="TRPM"/>
</dbReference>
<evidence type="ECO:0000259" key="7">
    <source>
        <dbReference type="Pfam" id="PF00520"/>
    </source>
</evidence>
<evidence type="ECO:0000256" key="6">
    <source>
        <dbReference type="SAM" id="Phobius"/>
    </source>
</evidence>
<evidence type="ECO:0000256" key="3">
    <source>
        <dbReference type="ARBA" id="ARBA00022989"/>
    </source>
</evidence>
<evidence type="ECO:0000256" key="4">
    <source>
        <dbReference type="ARBA" id="ARBA00023136"/>
    </source>
</evidence>
<name>A0A183G1S1_HELPZ</name>
<keyword evidence="9" id="KW-1185">Reference proteome</keyword>
<organism evidence="9 10">
    <name type="scientific">Heligmosomoides polygyrus</name>
    <name type="common">Parasitic roundworm</name>
    <dbReference type="NCBI Taxonomy" id="6339"/>
    <lineage>
        <taxon>Eukaryota</taxon>
        <taxon>Metazoa</taxon>
        <taxon>Ecdysozoa</taxon>
        <taxon>Nematoda</taxon>
        <taxon>Chromadorea</taxon>
        <taxon>Rhabditida</taxon>
        <taxon>Rhabditina</taxon>
        <taxon>Rhabditomorpha</taxon>
        <taxon>Strongyloidea</taxon>
        <taxon>Heligmosomidae</taxon>
        <taxon>Heligmosomoides</taxon>
    </lineage>
</organism>
<evidence type="ECO:0000313" key="8">
    <source>
        <dbReference type="EMBL" id="VDP01976.1"/>
    </source>
</evidence>
<dbReference type="Proteomes" id="UP000050761">
    <property type="component" value="Unassembled WGS sequence"/>
</dbReference>
<dbReference type="GO" id="GO:0005886">
    <property type="term" value="C:plasma membrane"/>
    <property type="evidence" value="ECO:0007669"/>
    <property type="project" value="TreeGrafter"/>
</dbReference>
<accession>A0A183G1S1</accession>
<feature type="region of interest" description="Disordered" evidence="5">
    <location>
        <begin position="86"/>
        <end position="116"/>
    </location>
</feature>
<dbReference type="GO" id="GO:0005261">
    <property type="term" value="F:monoatomic cation channel activity"/>
    <property type="evidence" value="ECO:0007669"/>
    <property type="project" value="TreeGrafter"/>
</dbReference>
<reference evidence="8 9" key="1">
    <citation type="submission" date="2018-11" db="EMBL/GenBank/DDBJ databases">
        <authorList>
            <consortium name="Pathogen Informatics"/>
        </authorList>
    </citation>
    <scope>NUCLEOTIDE SEQUENCE [LARGE SCALE GENOMIC DNA]</scope>
</reference>
<feature type="transmembrane region" description="Helical" evidence="6">
    <location>
        <begin position="364"/>
        <end position="382"/>
    </location>
</feature>
<evidence type="ECO:0000256" key="5">
    <source>
        <dbReference type="SAM" id="MobiDB-lite"/>
    </source>
</evidence>
<dbReference type="AlphaFoldDB" id="A0A183G1S1"/>
<proteinExistence type="predicted"/>
<gene>
    <name evidence="8" type="ORF">HPBE_LOCUS15171</name>
</gene>
<feature type="compositionally biased region" description="Low complexity" evidence="5">
    <location>
        <begin position="33"/>
        <end position="49"/>
    </location>
</feature>
<evidence type="ECO:0000313" key="9">
    <source>
        <dbReference type="Proteomes" id="UP000050761"/>
    </source>
</evidence>
<keyword evidence="4 6" id="KW-0472">Membrane</keyword>
<keyword evidence="2 6" id="KW-0812">Transmembrane</keyword>
<feature type="transmembrane region" description="Helical" evidence="6">
    <location>
        <begin position="222"/>
        <end position="239"/>
    </location>
</feature>
<evidence type="ECO:0000256" key="1">
    <source>
        <dbReference type="ARBA" id="ARBA00004141"/>
    </source>
</evidence>
<feature type="region of interest" description="Disordered" evidence="5">
    <location>
        <begin position="26"/>
        <end position="50"/>
    </location>
</feature>
<keyword evidence="3 6" id="KW-1133">Transmembrane helix</keyword>
<sequence>MPAAIFMMEYKTKEELMLQPHTLAEHLEENSESDSSLSDGNSYSDSSLSESEELMKDKLRFSFRREHNVANGSAIIAAPVVQPIRSRRRSSKKHSSLYVSTSHAHPYDEEDETPKRHDDVVIRDREGIRMTLVMIVMIDRKQKMWRKVVLYFGNYRNGVLLFATVTYVIAFCIRCNPSSRMAGRVLLVCNSVLWSLKLLDYMRVFRQLGPYITMAAEMIPRMLPILAMLFVSLLSFGLVRESITYPYENWHWLLIRNIFYKPYFMLYGEVYAPEIDTCGDEIWDSHLEEGFNPHMIRILGEGCVPGYFVAPMFMTVFMLIANVLLMNTMVACCTYVFEHNVENTQEIWLFERYSQVMEYDSTPFIPPPLTIFFHLYWLFRWARVRNFSRKNLLDASLSRFHLWELFLSEEQIERIHSFEEECIEDMEREKDIRKQSSNDERIHRTAERSDQILNRTQNRLHDEYTSIADTIRMDRNLQMFFSQRHVGCEREAAFCCRMSFIQAIVEQPAKELPEMRTVILKMTNLRLHASGVFSNVYRVGAIQAARVETAFVAEGESAAAPAEPGQKTPLNDVKTPQISTTQLKCKKHATLQNRTPDLPPMEHRNIHCPTARLLRQPLLAYKT</sequence>
<dbReference type="GO" id="GO:0030001">
    <property type="term" value="P:metal ion transport"/>
    <property type="evidence" value="ECO:0007669"/>
    <property type="project" value="TreeGrafter"/>
</dbReference>
<dbReference type="WBParaSite" id="HPBE_0001517201-mRNA-1">
    <property type="protein sequence ID" value="HPBE_0001517201-mRNA-1"/>
    <property type="gene ID" value="HPBE_0001517201"/>
</dbReference>
<feature type="transmembrane region" description="Helical" evidence="6">
    <location>
        <begin position="155"/>
        <end position="173"/>
    </location>
</feature>
<reference evidence="10" key="2">
    <citation type="submission" date="2019-09" db="UniProtKB">
        <authorList>
            <consortium name="WormBaseParasite"/>
        </authorList>
    </citation>
    <scope>IDENTIFICATION</scope>
</reference>